<protein>
    <submittedName>
        <fullName evidence="1">Kdo hydroxylase family protein</fullName>
    </submittedName>
</protein>
<dbReference type="Pfam" id="PF11004">
    <property type="entry name" value="Kdo_hydroxy"/>
    <property type="match status" value="1"/>
</dbReference>
<proteinExistence type="predicted"/>
<dbReference type="Proteomes" id="UP001596091">
    <property type="component" value="Unassembled WGS sequence"/>
</dbReference>
<organism evidence="1 2">
    <name type="scientific">Acidicapsa dinghuensis</name>
    <dbReference type="NCBI Taxonomy" id="2218256"/>
    <lineage>
        <taxon>Bacteria</taxon>
        <taxon>Pseudomonadati</taxon>
        <taxon>Acidobacteriota</taxon>
        <taxon>Terriglobia</taxon>
        <taxon>Terriglobales</taxon>
        <taxon>Acidobacteriaceae</taxon>
        <taxon>Acidicapsa</taxon>
    </lineage>
</organism>
<evidence type="ECO:0000313" key="2">
    <source>
        <dbReference type="Proteomes" id="UP001596091"/>
    </source>
</evidence>
<reference evidence="2" key="1">
    <citation type="journal article" date="2019" name="Int. J. Syst. Evol. Microbiol.">
        <title>The Global Catalogue of Microorganisms (GCM) 10K type strain sequencing project: providing services to taxonomists for standard genome sequencing and annotation.</title>
        <authorList>
            <consortium name="The Broad Institute Genomics Platform"/>
            <consortium name="The Broad Institute Genome Sequencing Center for Infectious Disease"/>
            <person name="Wu L."/>
            <person name="Ma J."/>
        </authorList>
    </citation>
    <scope>NUCLEOTIDE SEQUENCE [LARGE SCALE GENOMIC DNA]</scope>
    <source>
        <strain evidence="2">JCM 4087</strain>
    </source>
</reference>
<dbReference type="RefSeq" id="WP_263342525.1">
    <property type="nucleotide sequence ID" value="NZ_JAGSYH010000013.1"/>
</dbReference>
<sequence length="315" mass="35224">MSVHAISLEDLNRALRDTSSRSVTGLETIRTWCTQLEAGGILYFPQTPVPIPTEDLEILLSGHQTGSALHKNIAYKPGVDKLSGVDDKTTPAAELEKLHAVMRRYSASIVAFLSEFLAPYQKRWQLDYASYRPIEEDGRDLPVRRRNDLLHTDSFPTRPTYGRRILRFFHNIHPSKTRDWVTGEPFAKVVSEFVPGKLAAPQPDNAAASAGKKLAQATGLAGLVPQWKRGPYDDFMMRLHNTMKEDAEFQKNCVKEYFNFPPGSSWMVYTETTPHAVLAGQFALEQTFLVDQHAMVTPESAPIAVLEKIAGAQLT</sequence>
<name>A0ABW1EMV4_9BACT</name>
<keyword evidence="2" id="KW-1185">Reference proteome</keyword>
<dbReference type="InterPro" id="IPR021266">
    <property type="entry name" value="Kdo_hydroxlase"/>
</dbReference>
<gene>
    <name evidence="1" type="ORF">ACFPT7_23265</name>
</gene>
<accession>A0ABW1EMV4</accession>
<evidence type="ECO:0000313" key="1">
    <source>
        <dbReference type="EMBL" id="MFC5865244.1"/>
    </source>
</evidence>
<comment type="caution">
    <text evidence="1">The sequence shown here is derived from an EMBL/GenBank/DDBJ whole genome shotgun (WGS) entry which is preliminary data.</text>
</comment>
<dbReference type="EMBL" id="JBHSPH010000017">
    <property type="protein sequence ID" value="MFC5865244.1"/>
    <property type="molecule type" value="Genomic_DNA"/>
</dbReference>